<evidence type="ECO:0000313" key="15">
    <source>
        <dbReference type="Proteomes" id="UP000214880"/>
    </source>
</evidence>
<dbReference type="CDD" id="cd00859">
    <property type="entry name" value="HisRS_anticodon"/>
    <property type="match status" value="1"/>
</dbReference>
<dbReference type="EMBL" id="FNHB01000001">
    <property type="protein sequence ID" value="SDL52466.1"/>
    <property type="molecule type" value="Genomic_DNA"/>
</dbReference>
<evidence type="ECO:0000256" key="5">
    <source>
        <dbReference type="ARBA" id="ARBA00022598"/>
    </source>
</evidence>
<dbReference type="InterPro" id="IPR033656">
    <property type="entry name" value="HisRS_anticodon"/>
</dbReference>
<evidence type="ECO:0000259" key="13">
    <source>
        <dbReference type="PROSITE" id="PS50862"/>
    </source>
</evidence>
<dbReference type="GO" id="GO:0140096">
    <property type="term" value="F:catalytic activity, acting on a protein"/>
    <property type="evidence" value="ECO:0007669"/>
    <property type="project" value="UniProtKB-ARBA"/>
</dbReference>
<evidence type="ECO:0000256" key="10">
    <source>
        <dbReference type="ARBA" id="ARBA00047639"/>
    </source>
</evidence>
<feature type="binding site" evidence="12">
    <location>
        <position position="130"/>
    </location>
    <ligand>
        <name>L-histidine</name>
        <dbReference type="ChEBI" id="CHEBI:57595"/>
    </ligand>
</feature>
<dbReference type="InterPro" id="IPR004516">
    <property type="entry name" value="HisRS/HisZ"/>
</dbReference>
<dbReference type="FunFam" id="3.30.930.10:FF:000005">
    <property type="entry name" value="Histidine--tRNA ligase"/>
    <property type="match status" value="1"/>
</dbReference>
<comment type="similarity">
    <text evidence="2 11">Belongs to the class-II aminoacyl-tRNA synthetase family.</text>
</comment>
<dbReference type="AlphaFoldDB" id="A0A1G9KS52"/>
<dbReference type="CDD" id="cd00773">
    <property type="entry name" value="HisRS-like_core"/>
    <property type="match status" value="1"/>
</dbReference>
<organism evidence="14 15">
    <name type="scientific">Dendrosporobacter quercicolus</name>
    <dbReference type="NCBI Taxonomy" id="146817"/>
    <lineage>
        <taxon>Bacteria</taxon>
        <taxon>Bacillati</taxon>
        <taxon>Bacillota</taxon>
        <taxon>Negativicutes</taxon>
        <taxon>Selenomonadales</taxon>
        <taxon>Sporomusaceae</taxon>
        <taxon>Dendrosporobacter</taxon>
    </lineage>
</organism>
<dbReference type="InterPro" id="IPR045864">
    <property type="entry name" value="aa-tRNA-synth_II/BPL/LPL"/>
</dbReference>
<sequence length="421" mass="46921">MLISGPRGTKDILPEASAYWQYIEKAARDVCSLYGYREIRTPVFEHTELFLRGIGETTDIVEKEMYTFNDRGGRSITLRPENTAAVVRAFLEHKLYAETPPAKLYYIGPMFRYDRPQAGRFRQFHQFGIEAAGAKGPAIDAEVIRLAVHFLQKLGLNELVLQLNSVGCPECRPQYRKALQDFLREKLADLCFDCQSRFERNPLRILDCKEEKCTGLSQGAPQMVDCLCDDCSRHFTQLKLLLTAAGLEFTFNPRLVRGLDYYTKTAFEIQYAPLGAQSAVCGGGRYDGLIEECGGQPTPGIGFAIGLERVLLALEKQALLPAVTGSLDVFVLPLGEQAQAAAFKLLCDLRQAGFTADMDFMGRSVKAQMKLANKFSAKFAAVIGDNEVQTGQVNVKNMETGEQQQIRIADLLNKLNTEVKD</sequence>
<dbReference type="InterPro" id="IPR036621">
    <property type="entry name" value="Anticodon-bd_dom_sf"/>
</dbReference>
<dbReference type="OrthoDB" id="9800814at2"/>
<keyword evidence="5 11" id="KW-0436">Ligase</keyword>
<protein>
    <recommendedName>
        <fullName evidence="11">Histidine--tRNA ligase</fullName>
        <ecNumber evidence="11">6.1.1.21</ecNumber>
    </recommendedName>
    <alternativeName>
        <fullName evidence="11">Histidyl-tRNA synthetase</fullName>
        <shortName evidence="11">HisRS</shortName>
    </alternativeName>
</protein>
<evidence type="ECO:0000256" key="1">
    <source>
        <dbReference type="ARBA" id="ARBA00004496"/>
    </source>
</evidence>
<dbReference type="SUPFAM" id="SSF52954">
    <property type="entry name" value="Class II aaRS ABD-related"/>
    <property type="match status" value="1"/>
</dbReference>
<keyword evidence="6 11" id="KW-0547">Nucleotide-binding</keyword>
<evidence type="ECO:0000256" key="6">
    <source>
        <dbReference type="ARBA" id="ARBA00022741"/>
    </source>
</evidence>
<dbReference type="InterPro" id="IPR041715">
    <property type="entry name" value="HisRS-like_core"/>
</dbReference>
<dbReference type="EC" id="6.1.1.21" evidence="11"/>
<dbReference type="Gene3D" id="3.30.930.10">
    <property type="entry name" value="Bira Bifunctional Protein, Domain 2"/>
    <property type="match status" value="1"/>
</dbReference>
<reference evidence="14 15" key="1">
    <citation type="submission" date="2016-10" db="EMBL/GenBank/DDBJ databases">
        <authorList>
            <person name="de Groot N.N."/>
        </authorList>
    </citation>
    <scope>NUCLEOTIDE SEQUENCE [LARGE SCALE GENOMIC DNA]</scope>
    <source>
        <strain evidence="14 15">DSM 1736</strain>
    </source>
</reference>
<evidence type="ECO:0000256" key="11">
    <source>
        <dbReference type="HAMAP-Rule" id="MF_00127"/>
    </source>
</evidence>
<name>A0A1G9KS52_9FIRM</name>
<comment type="subunit">
    <text evidence="3 11">Homodimer.</text>
</comment>
<evidence type="ECO:0000256" key="9">
    <source>
        <dbReference type="ARBA" id="ARBA00023146"/>
    </source>
</evidence>
<dbReference type="NCBIfam" id="TIGR00442">
    <property type="entry name" value="hisS"/>
    <property type="match status" value="1"/>
</dbReference>
<dbReference type="InterPro" id="IPR004154">
    <property type="entry name" value="Anticodon-bd"/>
</dbReference>
<evidence type="ECO:0000313" key="14">
    <source>
        <dbReference type="EMBL" id="SDL52466.1"/>
    </source>
</evidence>
<evidence type="ECO:0000256" key="12">
    <source>
        <dbReference type="PIRSR" id="PIRSR001549-1"/>
    </source>
</evidence>
<dbReference type="HAMAP" id="MF_00127">
    <property type="entry name" value="His_tRNA_synth"/>
    <property type="match status" value="1"/>
</dbReference>
<dbReference type="InterPro" id="IPR006195">
    <property type="entry name" value="aa-tRNA-synth_II"/>
</dbReference>
<evidence type="ECO:0000256" key="2">
    <source>
        <dbReference type="ARBA" id="ARBA00008226"/>
    </source>
</evidence>
<keyword evidence="8 11" id="KW-0648">Protein biosynthesis</keyword>
<comment type="catalytic activity">
    <reaction evidence="10 11">
        <text>tRNA(His) + L-histidine + ATP = L-histidyl-tRNA(His) + AMP + diphosphate + H(+)</text>
        <dbReference type="Rhea" id="RHEA:17313"/>
        <dbReference type="Rhea" id="RHEA-COMP:9665"/>
        <dbReference type="Rhea" id="RHEA-COMP:9689"/>
        <dbReference type="ChEBI" id="CHEBI:15378"/>
        <dbReference type="ChEBI" id="CHEBI:30616"/>
        <dbReference type="ChEBI" id="CHEBI:33019"/>
        <dbReference type="ChEBI" id="CHEBI:57595"/>
        <dbReference type="ChEBI" id="CHEBI:78442"/>
        <dbReference type="ChEBI" id="CHEBI:78527"/>
        <dbReference type="ChEBI" id="CHEBI:456215"/>
        <dbReference type="EC" id="6.1.1.21"/>
    </reaction>
</comment>
<feature type="binding site" evidence="12">
    <location>
        <position position="112"/>
    </location>
    <ligand>
        <name>L-histidine</name>
        <dbReference type="ChEBI" id="CHEBI:57595"/>
    </ligand>
</feature>
<keyword evidence="4 11" id="KW-0963">Cytoplasm</keyword>
<dbReference type="GO" id="GO:0006427">
    <property type="term" value="P:histidyl-tRNA aminoacylation"/>
    <property type="evidence" value="ECO:0007669"/>
    <property type="project" value="UniProtKB-UniRule"/>
</dbReference>
<dbReference type="GO" id="GO:0016740">
    <property type="term" value="F:transferase activity"/>
    <property type="evidence" value="ECO:0007669"/>
    <property type="project" value="UniProtKB-ARBA"/>
</dbReference>
<dbReference type="GO" id="GO:0004821">
    <property type="term" value="F:histidine-tRNA ligase activity"/>
    <property type="evidence" value="ECO:0007669"/>
    <property type="project" value="UniProtKB-UniRule"/>
</dbReference>
<dbReference type="Pfam" id="PF03129">
    <property type="entry name" value="HGTP_anticodon"/>
    <property type="match status" value="1"/>
</dbReference>
<dbReference type="PANTHER" id="PTHR43707">
    <property type="entry name" value="HISTIDYL-TRNA SYNTHETASE"/>
    <property type="match status" value="1"/>
</dbReference>
<feature type="binding site" evidence="12">
    <location>
        <position position="126"/>
    </location>
    <ligand>
        <name>L-histidine</name>
        <dbReference type="ChEBI" id="CHEBI:57595"/>
    </ligand>
</feature>
<dbReference type="Gene3D" id="3.40.50.800">
    <property type="entry name" value="Anticodon-binding domain"/>
    <property type="match status" value="1"/>
</dbReference>
<keyword evidence="7 11" id="KW-0067">ATP-binding</keyword>
<comment type="subcellular location">
    <subcellularLocation>
        <location evidence="1 11">Cytoplasm</location>
    </subcellularLocation>
</comment>
<keyword evidence="9 11" id="KW-0030">Aminoacyl-tRNA synthetase</keyword>
<keyword evidence="15" id="KW-1185">Reference proteome</keyword>
<dbReference type="Pfam" id="PF13393">
    <property type="entry name" value="tRNA-synt_His"/>
    <property type="match status" value="1"/>
</dbReference>
<dbReference type="STRING" id="146817.SAMN04488502_101119"/>
<evidence type="ECO:0000256" key="7">
    <source>
        <dbReference type="ARBA" id="ARBA00022840"/>
    </source>
</evidence>
<proteinExistence type="inferred from homology"/>
<dbReference type="PROSITE" id="PS50862">
    <property type="entry name" value="AA_TRNA_LIGASE_II"/>
    <property type="match status" value="1"/>
</dbReference>
<feature type="domain" description="Aminoacyl-transfer RNA synthetases class-II family profile" evidence="13">
    <location>
        <begin position="1"/>
        <end position="333"/>
    </location>
</feature>
<feature type="binding site" evidence="12">
    <location>
        <position position="257"/>
    </location>
    <ligand>
        <name>L-histidine</name>
        <dbReference type="ChEBI" id="CHEBI:57595"/>
    </ligand>
</feature>
<evidence type="ECO:0000256" key="3">
    <source>
        <dbReference type="ARBA" id="ARBA00011738"/>
    </source>
</evidence>
<dbReference type="GO" id="GO:0005737">
    <property type="term" value="C:cytoplasm"/>
    <property type="evidence" value="ECO:0007669"/>
    <property type="project" value="UniProtKB-SubCell"/>
</dbReference>
<feature type="binding site" evidence="12">
    <location>
        <begin position="81"/>
        <end position="83"/>
    </location>
    <ligand>
        <name>L-histidine</name>
        <dbReference type="ChEBI" id="CHEBI:57595"/>
    </ligand>
</feature>
<dbReference type="InterPro" id="IPR015807">
    <property type="entry name" value="His-tRNA-ligase"/>
</dbReference>
<evidence type="ECO:0000256" key="4">
    <source>
        <dbReference type="ARBA" id="ARBA00022490"/>
    </source>
</evidence>
<dbReference type="PANTHER" id="PTHR43707:SF1">
    <property type="entry name" value="HISTIDINE--TRNA LIGASE, MITOCHONDRIAL-RELATED"/>
    <property type="match status" value="1"/>
</dbReference>
<dbReference type="RefSeq" id="WP_092067249.1">
    <property type="nucleotide sequence ID" value="NZ_FNHB01000001.1"/>
</dbReference>
<dbReference type="PIRSF" id="PIRSF001549">
    <property type="entry name" value="His-tRNA_synth"/>
    <property type="match status" value="1"/>
</dbReference>
<gene>
    <name evidence="11" type="primary">hisS</name>
    <name evidence="14" type="ORF">SAMN04488502_101119</name>
</gene>
<feature type="binding site" evidence="12">
    <location>
        <begin position="261"/>
        <end position="262"/>
    </location>
    <ligand>
        <name>L-histidine</name>
        <dbReference type="ChEBI" id="CHEBI:57595"/>
    </ligand>
</feature>
<accession>A0A1G9KS52</accession>
<dbReference type="GO" id="GO:0005524">
    <property type="term" value="F:ATP binding"/>
    <property type="evidence" value="ECO:0007669"/>
    <property type="project" value="UniProtKB-UniRule"/>
</dbReference>
<evidence type="ECO:0000256" key="8">
    <source>
        <dbReference type="ARBA" id="ARBA00022917"/>
    </source>
</evidence>
<dbReference type="SUPFAM" id="SSF55681">
    <property type="entry name" value="Class II aaRS and biotin synthetases"/>
    <property type="match status" value="1"/>
</dbReference>
<dbReference type="Proteomes" id="UP000214880">
    <property type="component" value="Unassembled WGS sequence"/>
</dbReference>